<dbReference type="Proteomes" id="UP001303324">
    <property type="component" value="Chromosome"/>
</dbReference>
<evidence type="ECO:0000256" key="1">
    <source>
        <dbReference type="ARBA" id="ARBA00001933"/>
    </source>
</evidence>
<keyword evidence="5" id="KW-0805">Transcription regulation</keyword>
<keyword evidence="6" id="KW-0238">DNA-binding</keyword>
<dbReference type="InterPro" id="IPR051446">
    <property type="entry name" value="HTH_trans_reg/aminotransferase"/>
</dbReference>
<dbReference type="InterPro" id="IPR036390">
    <property type="entry name" value="WH_DNA-bd_sf"/>
</dbReference>
<accession>A0ABY9VF06</accession>
<dbReference type="Gene3D" id="3.90.1150.10">
    <property type="entry name" value="Aspartate Aminotransferase, domain 1"/>
    <property type="match status" value="1"/>
</dbReference>
<evidence type="ECO:0000256" key="2">
    <source>
        <dbReference type="ARBA" id="ARBA00005384"/>
    </source>
</evidence>
<dbReference type="InterPro" id="IPR004839">
    <property type="entry name" value="Aminotransferase_I/II_large"/>
</dbReference>
<protein>
    <submittedName>
        <fullName evidence="9">PLP-dependent aminotransferase family protein</fullName>
    </submittedName>
</protein>
<comment type="similarity">
    <text evidence="2">In the C-terminal section; belongs to the class-I pyridoxal-phosphate-dependent aminotransferase family.</text>
</comment>
<evidence type="ECO:0000256" key="4">
    <source>
        <dbReference type="ARBA" id="ARBA00022898"/>
    </source>
</evidence>
<evidence type="ECO:0000256" key="3">
    <source>
        <dbReference type="ARBA" id="ARBA00022576"/>
    </source>
</evidence>
<feature type="domain" description="HTH gntR-type" evidence="8">
    <location>
        <begin position="22"/>
        <end position="90"/>
    </location>
</feature>
<evidence type="ECO:0000313" key="9">
    <source>
        <dbReference type="EMBL" id="WNF21205.1"/>
    </source>
</evidence>
<dbReference type="SMART" id="SM00345">
    <property type="entry name" value="HTH_GNTR"/>
    <property type="match status" value="1"/>
</dbReference>
<keyword evidence="4" id="KW-0663">Pyridoxal phosphate</keyword>
<keyword evidence="3 9" id="KW-0032">Aminotransferase</keyword>
<proteinExistence type="inferred from homology"/>
<keyword evidence="7" id="KW-0804">Transcription</keyword>
<dbReference type="InterPro" id="IPR000524">
    <property type="entry name" value="Tscrpt_reg_HTH_GntR"/>
</dbReference>
<dbReference type="InterPro" id="IPR015424">
    <property type="entry name" value="PyrdxlP-dep_Trfase"/>
</dbReference>
<dbReference type="Gene3D" id="1.10.10.10">
    <property type="entry name" value="Winged helix-like DNA-binding domain superfamily/Winged helix DNA-binding domain"/>
    <property type="match status" value="1"/>
</dbReference>
<dbReference type="PANTHER" id="PTHR46577">
    <property type="entry name" value="HTH-TYPE TRANSCRIPTIONAL REGULATORY PROTEIN GABR"/>
    <property type="match status" value="1"/>
</dbReference>
<dbReference type="CDD" id="cd07377">
    <property type="entry name" value="WHTH_GntR"/>
    <property type="match status" value="1"/>
</dbReference>
<dbReference type="EMBL" id="CP134494">
    <property type="protein sequence ID" value="WNF21205.1"/>
    <property type="molecule type" value="Genomic_DNA"/>
</dbReference>
<dbReference type="Gene3D" id="3.40.640.10">
    <property type="entry name" value="Type I PLP-dependent aspartate aminotransferase-like (Major domain)"/>
    <property type="match status" value="1"/>
</dbReference>
<dbReference type="PROSITE" id="PS50949">
    <property type="entry name" value="HTH_GNTR"/>
    <property type="match status" value="1"/>
</dbReference>
<evidence type="ECO:0000256" key="6">
    <source>
        <dbReference type="ARBA" id="ARBA00023125"/>
    </source>
</evidence>
<evidence type="ECO:0000259" key="8">
    <source>
        <dbReference type="PROSITE" id="PS50949"/>
    </source>
</evidence>
<dbReference type="PANTHER" id="PTHR46577:SF2">
    <property type="entry name" value="TRANSCRIPTIONAL REGULATORY PROTEIN"/>
    <property type="match status" value="1"/>
</dbReference>
<reference evidence="9 10" key="1">
    <citation type="submission" date="2023-09" db="EMBL/GenBank/DDBJ databases">
        <title>Microbial mechanism of fulvic acid promoting antimony reduction mineralization in rice fields.</title>
        <authorList>
            <person name="Chen G."/>
            <person name="Lan J."/>
        </authorList>
    </citation>
    <scope>NUCLEOTIDE SEQUENCE [LARGE SCALE GENOMIC DNA]</scope>
    <source>
        <strain evidence="9 10">PS1</strain>
    </source>
</reference>
<keyword evidence="10" id="KW-1185">Reference proteome</keyword>
<dbReference type="CDD" id="cd00609">
    <property type="entry name" value="AAT_like"/>
    <property type="match status" value="1"/>
</dbReference>
<keyword evidence="3 9" id="KW-0808">Transferase</keyword>
<sequence>MYPTNRGILKPTNYEWSRFMKAPKYKVIINYVKEQITHGIWPVGSRLPSQRDLAKQFGVNRSTVVTALEELAADGLLEGKLGMGTIVINNTWTLMRSAPPVNWNVQVGRGTHQASLSTVQTINLAESDKSLIQLSKGELSQDLFPLEEMRSVLIKVGHELEPFGYEDPKGNRQLREAIAQYLAQKGIMVDASSILVVSGALQALHLISIGLLERESTVFLENPSYVQSLSTFQSAGMKLHGISMDTEGIIPEMIKEAHQSKNSVLYCHPNFHNPTGTLMGETRRHELLRLAETAQLPIIEDDVYGDLWLDSPPPSPIKSHDRHGNVLYLGSLSKSLNPGLRIGWVAGPEAVIDRLADLKMQTDYGSSSLSQRAAAEWLSSGLYEKHLTNVREHLKVRRNAALEALQKHLGNYAEWEKPEGGFFIWVKMNSDISLSDLYRKALAHGVLINPGRIYATQKMQNFRLSFANAPVEDLIKGIAILESLIED</sequence>
<dbReference type="SUPFAM" id="SSF46785">
    <property type="entry name" value="Winged helix' DNA-binding domain"/>
    <property type="match status" value="1"/>
</dbReference>
<evidence type="ECO:0000313" key="10">
    <source>
        <dbReference type="Proteomes" id="UP001303324"/>
    </source>
</evidence>
<dbReference type="SUPFAM" id="SSF53383">
    <property type="entry name" value="PLP-dependent transferases"/>
    <property type="match status" value="1"/>
</dbReference>
<organism evidence="9 10">
    <name type="scientific">Mesobacillus jeotgali</name>
    <dbReference type="NCBI Taxonomy" id="129985"/>
    <lineage>
        <taxon>Bacteria</taxon>
        <taxon>Bacillati</taxon>
        <taxon>Bacillota</taxon>
        <taxon>Bacilli</taxon>
        <taxon>Bacillales</taxon>
        <taxon>Bacillaceae</taxon>
        <taxon>Mesobacillus</taxon>
    </lineage>
</organism>
<dbReference type="PRINTS" id="PR00035">
    <property type="entry name" value="HTHGNTR"/>
</dbReference>
<dbReference type="RefSeq" id="WP_311070857.1">
    <property type="nucleotide sequence ID" value="NZ_CP134494.1"/>
</dbReference>
<evidence type="ECO:0000256" key="5">
    <source>
        <dbReference type="ARBA" id="ARBA00023015"/>
    </source>
</evidence>
<name>A0ABY9VF06_9BACI</name>
<dbReference type="Pfam" id="PF00392">
    <property type="entry name" value="GntR"/>
    <property type="match status" value="1"/>
</dbReference>
<dbReference type="InterPro" id="IPR015422">
    <property type="entry name" value="PyrdxlP-dep_Trfase_small"/>
</dbReference>
<comment type="cofactor">
    <cofactor evidence="1">
        <name>pyridoxal 5'-phosphate</name>
        <dbReference type="ChEBI" id="CHEBI:597326"/>
    </cofactor>
</comment>
<dbReference type="InterPro" id="IPR036388">
    <property type="entry name" value="WH-like_DNA-bd_sf"/>
</dbReference>
<dbReference type="Pfam" id="PF00155">
    <property type="entry name" value="Aminotran_1_2"/>
    <property type="match status" value="1"/>
</dbReference>
<dbReference type="GO" id="GO:0008483">
    <property type="term" value="F:transaminase activity"/>
    <property type="evidence" value="ECO:0007669"/>
    <property type="project" value="UniProtKB-KW"/>
</dbReference>
<evidence type="ECO:0000256" key="7">
    <source>
        <dbReference type="ARBA" id="ARBA00023163"/>
    </source>
</evidence>
<dbReference type="InterPro" id="IPR015421">
    <property type="entry name" value="PyrdxlP-dep_Trfase_major"/>
</dbReference>
<gene>
    <name evidence="9" type="ORF">RH061_13450</name>
</gene>